<sequence length="130" mass="14192">QNINITSDELGSSSTNFDIIVSNDFNVAFDNLYSTISNDFDAIASDAFNDSSTTTLGAFNNSDTITRDMFNNSVTIAPDVSNISTDDIGDIVSDDLSAIIPDSNSISYNKSEYDVRDNNDLDVMIYDLDE</sequence>
<evidence type="ECO:0000313" key="1">
    <source>
        <dbReference type="EMBL" id="CAG8802636.1"/>
    </source>
</evidence>
<feature type="non-terminal residue" evidence="1">
    <location>
        <position position="130"/>
    </location>
</feature>
<accession>A0A9N9K0A1</accession>
<dbReference type="EMBL" id="CAJVPZ010073938">
    <property type="protein sequence ID" value="CAG8802636.1"/>
    <property type="molecule type" value="Genomic_DNA"/>
</dbReference>
<gene>
    <name evidence="1" type="ORF">RFULGI_LOCUS17896</name>
</gene>
<dbReference type="Proteomes" id="UP000789396">
    <property type="component" value="Unassembled WGS sequence"/>
</dbReference>
<keyword evidence="2" id="KW-1185">Reference proteome</keyword>
<dbReference type="AlphaFoldDB" id="A0A9N9K0A1"/>
<proteinExistence type="predicted"/>
<evidence type="ECO:0000313" key="2">
    <source>
        <dbReference type="Proteomes" id="UP000789396"/>
    </source>
</evidence>
<feature type="non-terminal residue" evidence="1">
    <location>
        <position position="1"/>
    </location>
</feature>
<comment type="caution">
    <text evidence="1">The sequence shown here is derived from an EMBL/GenBank/DDBJ whole genome shotgun (WGS) entry which is preliminary data.</text>
</comment>
<name>A0A9N9K0A1_9GLOM</name>
<organism evidence="1 2">
    <name type="scientific">Racocetra fulgida</name>
    <dbReference type="NCBI Taxonomy" id="60492"/>
    <lineage>
        <taxon>Eukaryota</taxon>
        <taxon>Fungi</taxon>
        <taxon>Fungi incertae sedis</taxon>
        <taxon>Mucoromycota</taxon>
        <taxon>Glomeromycotina</taxon>
        <taxon>Glomeromycetes</taxon>
        <taxon>Diversisporales</taxon>
        <taxon>Gigasporaceae</taxon>
        <taxon>Racocetra</taxon>
    </lineage>
</organism>
<reference evidence="1" key="1">
    <citation type="submission" date="2021-06" db="EMBL/GenBank/DDBJ databases">
        <authorList>
            <person name="Kallberg Y."/>
            <person name="Tangrot J."/>
            <person name="Rosling A."/>
        </authorList>
    </citation>
    <scope>NUCLEOTIDE SEQUENCE</scope>
    <source>
        <strain evidence="1">IN212</strain>
    </source>
</reference>
<protein>
    <submittedName>
        <fullName evidence="1">12450_t:CDS:1</fullName>
    </submittedName>
</protein>